<name>A0A4Q9DGH3_9BACL</name>
<keyword evidence="5" id="KW-1185">Reference proteome</keyword>
<sequence>MGMRGLNSRSNKIAAVFLTFMLALLLLLIMSGCRISDPGIQAIKGLAGEKTAHQNPTTIQFWFSIGGDFQRDFQKYVIDEFEKANPDIKVKMSFAEETGKTHVSDKLLTAIAAGNAPDVATFDRFAIGSWAAKGAIDDITDLIQRDGIDPNDYYRSVWEETNYKGKVYALPFLVDTRAMYYNKTLMEKAGFDPNKPPTTMEELDRMAEKMFLKNRNGKYEQVGFLPWMGQGSLFTHGVNFGASFMTNGEFDPTEPQVVKALQWMAAYAKKYDISSLNGFSESLAQYEMEPFWTGKVGFEFQTNWILSGAQQNKPDFEWGVALMPSESGSPSLSWIGGNALIIPHGAKNREAAWRFIKFVALKEGNLLWTRRPNGKGLITSMPAVNEQLKLREDPNIKVFLDLLTTAKIRPVSPVASFYWAEMYRVRDLALNGKGVPDALLKEAKKNMDAELAKILKYEQNSASQ</sequence>
<keyword evidence="3" id="KW-0732">Signal</keyword>
<evidence type="ECO:0000313" key="5">
    <source>
        <dbReference type="Proteomes" id="UP000293142"/>
    </source>
</evidence>
<evidence type="ECO:0000313" key="4">
    <source>
        <dbReference type="EMBL" id="TBL71397.1"/>
    </source>
</evidence>
<protein>
    <submittedName>
        <fullName evidence="4">ABC transporter substrate-binding protein</fullName>
    </submittedName>
</protein>
<dbReference type="Proteomes" id="UP000293142">
    <property type="component" value="Unassembled WGS sequence"/>
</dbReference>
<dbReference type="SUPFAM" id="SSF53850">
    <property type="entry name" value="Periplasmic binding protein-like II"/>
    <property type="match status" value="1"/>
</dbReference>
<dbReference type="Pfam" id="PF01547">
    <property type="entry name" value="SBP_bac_1"/>
    <property type="match status" value="1"/>
</dbReference>
<gene>
    <name evidence="4" type="ORF">EYB31_30370</name>
</gene>
<comment type="caution">
    <text evidence="4">The sequence shown here is derived from an EMBL/GenBank/DDBJ whole genome shotgun (WGS) entry which is preliminary data.</text>
</comment>
<dbReference type="GO" id="GO:0015768">
    <property type="term" value="P:maltose transport"/>
    <property type="evidence" value="ECO:0007669"/>
    <property type="project" value="TreeGrafter"/>
</dbReference>
<organism evidence="4 5">
    <name type="scientific">Paenibacillus thalictri</name>
    <dbReference type="NCBI Taxonomy" id="2527873"/>
    <lineage>
        <taxon>Bacteria</taxon>
        <taxon>Bacillati</taxon>
        <taxon>Bacillota</taxon>
        <taxon>Bacilli</taxon>
        <taxon>Bacillales</taxon>
        <taxon>Paenibacillaceae</taxon>
        <taxon>Paenibacillus</taxon>
    </lineage>
</organism>
<proteinExistence type="inferred from homology"/>
<dbReference type="AlphaFoldDB" id="A0A4Q9DGH3"/>
<dbReference type="OrthoDB" id="9769685at2"/>
<dbReference type="InterPro" id="IPR006059">
    <property type="entry name" value="SBP"/>
</dbReference>
<keyword evidence="2" id="KW-0813">Transport</keyword>
<dbReference type="CDD" id="cd14748">
    <property type="entry name" value="PBP2_UgpB"/>
    <property type="match status" value="1"/>
</dbReference>
<dbReference type="PROSITE" id="PS51257">
    <property type="entry name" value="PROKAR_LIPOPROTEIN"/>
    <property type="match status" value="1"/>
</dbReference>
<dbReference type="Gene3D" id="3.40.190.10">
    <property type="entry name" value="Periplasmic binding protein-like II"/>
    <property type="match status" value="2"/>
</dbReference>
<dbReference type="EMBL" id="SIRE01000026">
    <property type="protein sequence ID" value="TBL71397.1"/>
    <property type="molecule type" value="Genomic_DNA"/>
</dbReference>
<dbReference type="PANTHER" id="PTHR30061">
    <property type="entry name" value="MALTOSE-BINDING PERIPLASMIC PROTEIN"/>
    <property type="match status" value="1"/>
</dbReference>
<comment type="similarity">
    <text evidence="1">Belongs to the bacterial solute-binding protein 1 family.</text>
</comment>
<evidence type="ECO:0000256" key="2">
    <source>
        <dbReference type="ARBA" id="ARBA00022448"/>
    </source>
</evidence>
<accession>A0A4Q9DGH3</accession>
<evidence type="ECO:0000256" key="1">
    <source>
        <dbReference type="ARBA" id="ARBA00008520"/>
    </source>
</evidence>
<dbReference type="GO" id="GO:0055052">
    <property type="term" value="C:ATP-binding cassette (ABC) transporter complex, substrate-binding subunit-containing"/>
    <property type="evidence" value="ECO:0007669"/>
    <property type="project" value="TreeGrafter"/>
</dbReference>
<dbReference type="GO" id="GO:0042956">
    <property type="term" value="P:maltodextrin transmembrane transport"/>
    <property type="evidence" value="ECO:0007669"/>
    <property type="project" value="TreeGrafter"/>
</dbReference>
<dbReference type="PANTHER" id="PTHR30061:SF50">
    <property type="entry name" value="MALTOSE_MALTODEXTRIN-BINDING PERIPLASMIC PROTEIN"/>
    <property type="match status" value="1"/>
</dbReference>
<reference evidence="4 5" key="1">
    <citation type="submission" date="2019-02" db="EMBL/GenBank/DDBJ databases">
        <title>Paenibacillus sp. nov., isolated from surface-sterilized tissue of Thalictrum simplex L.</title>
        <authorList>
            <person name="Tuo L."/>
        </authorList>
    </citation>
    <scope>NUCLEOTIDE SEQUENCE [LARGE SCALE GENOMIC DNA]</scope>
    <source>
        <strain evidence="4 5">N2SHLJ1</strain>
    </source>
</reference>
<evidence type="ECO:0000256" key="3">
    <source>
        <dbReference type="ARBA" id="ARBA00022729"/>
    </source>
</evidence>
<dbReference type="GO" id="GO:1901982">
    <property type="term" value="F:maltose binding"/>
    <property type="evidence" value="ECO:0007669"/>
    <property type="project" value="TreeGrafter"/>
</dbReference>